<dbReference type="InterPro" id="IPR016156">
    <property type="entry name" value="FAD/NAD-linked_Rdtase_dimer_sf"/>
</dbReference>
<feature type="domain" description="Pyridine nucleotide-disulphide oxidoreductase dimerisation" evidence="6">
    <location>
        <begin position="333"/>
        <end position="442"/>
    </location>
</feature>
<keyword evidence="4" id="KW-0520">NAD</keyword>
<dbReference type="SUPFAM" id="SSF55424">
    <property type="entry name" value="FAD/NAD-linked reductases, dimerisation (C-terminal) domain"/>
    <property type="match status" value="1"/>
</dbReference>
<feature type="binding site" evidence="4">
    <location>
        <position position="255"/>
    </location>
    <ligand>
        <name>NAD(+)</name>
        <dbReference type="ChEBI" id="CHEBI:57540"/>
    </ligand>
</feature>
<accession>A0A426TV25</accession>
<comment type="cofactor">
    <cofactor evidence="4">
        <name>FAD</name>
        <dbReference type="ChEBI" id="CHEBI:57692"/>
    </cofactor>
    <text evidence="4">Binds 1 FAD per subunit.</text>
</comment>
<feature type="domain" description="FAD/NAD(P)-binding" evidence="7">
    <location>
        <begin position="6"/>
        <end position="311"/>
    </location>
</feature>
<evidence type="ECO:0000313" key="9">
    <source>
        <dbReference type="Proteomes" id="UP000280307"/>
    </source>
</evidence>
<feature type="binding site" evidence="4">
    <location>
        <position position="296"/>
    </location>
    <ligand>
        <name>FAD</name>
        <dbReference type="ChEBI" id="CHEBI:57692"/>
    </ligand>
</feature>
<comment type="caution">
    <text evidence="8">The sequence shown here is derived from an EMBL/GenBank/DDBJ whole genome shotgun (WGS) entry which is preliminary data.</text>
</comment>
<dbReference type="Gene3D" id="3.30.390.30">
    <property type="match status" value="1"/>
</dbReference>
<dbReference type="Proteomes" id="UP000280307">
    <property type="component" value="Unassembled WGS sequence"/>
</dbReference>
<dbReference type="Gene3D" id="3.50.50.60">
    <property type="entry name" value="FAD/NAD(P)-binding domain"/>
    <property type="match status" value="2"/>
</dbReference>
<dbReference type="GO" id="GO:0003955">
    <property type="term" value="F:NAD(P)H dehydrogenase (quinone) activity"/>
    <property type="evidence" value="ECO:0007669"/>
    <property type="project" value="TreeGrafter"/>
</dbReference>
<evidence type="ECO:0000256" key="2">
    <source>
        <dbReference type="ARBA" id="ARBA00022630"/>
    </source>
</evidence>
<dbReference type="InterPro" id="IPR036188">
    <property type="entry name" value="FAD/NAD-bd_sf"/>
</dbReference>
<dbReference type="InterPro" id="IPR004099">
    <property type="entry name" value="Pyr_nucl-diS_OxRdtase_dimer"/>
</dbReference>
<feature type="binding site" evidence="4">
    <location>
        <position position="51"/>
    </location>
    <ligand>
        <name>FAD</name>
        <dbReference type="ChEBI" id="CHEBI:57692"/>
    </ligand>
</feature>
<protein>
    <submittedName>
        <fullName evidence="8">NAD(P)/FAD-dependent oxidoreductase</fullName>
    </submittedName>
</protein>
<dbReference type="PRINTS" id="PR00411">
    <property type="entry name" value="PNDRDTASEI"/>
</dbReference>
<dbReference type="Pfam" id="PF02852">
    <property type="entry name" value="Pyr_redox_dim"/>
    <property type="match status" value="1"/>
</dbReference>
<evidence type="ECO:0000256" key="1">
    <source>
        <dbReference type="ARBA" id="ARBA00007532"/>
    </source>
</evidence>
<dbReference type="PRINTS" id="PR00368">
    <property type="entry name" value="FADPNR"/>
</dbReference>
<reference evidence="8 9" key="1">
    <citation type="submission" date="2018-12" db="EMBL/GenBank/DDBJ databases">
        <title>Genome Sequence of Candidatus Viridilinea halotolerans isolated from saline sulfide-rich spring.</title>
        <authorList>
            <person name="Grouzdev D.S."/>
            <person name="Burganskaya E.I."/>
            <person name="Krutkina M.S."/>
            <person name="Sukhacheva M.V."/>
            <person name="Gorlenko V.M."/>
        </authorList>
    </citation>
    <scope>NUCLEOTIDE SEQUENCE [LARGE SCALE GENOMIC DNA]</scope>
    <source>
        <strain evidence="8">Chok-6</strain>
    </source>
</reference>
<evidence type="ECO:0000256" key="4">
    <source>
        <dbReference type="PIRSR" id="PIRSR000350-3"/>
    </source>
</evidence>
<dbReference type="Pfam" id="PF07992">
    <property type="entry name" value="Pyr_redox_2"/>
    <property type="match status" value="1"/>
</dbReference>
<keyword evidence="2" id="KW-0285">Flavoprotein</keyword>
<dbReference type="PIRSF" id="PIRSF000350">
    <property type="entry name" value="Mercury_reductase_MerA"/>
    <property type="match status" value="1"/>
</dbReference>
<dbReference type="InterPro" id="IPR001100">
    <property type="entry name" value="Pyr_nuc-diS_OxRdtase"/>
</dbReference>
<dbReference type="EMBL" id="RSAS01000661">
    <property type="protein sequence ID" value="RRR69190.1"/>
    <property type="molecule type" value="Genomic_DNA"/>
</dbReference>
<evidence type="ECO:0000256" key="3">
    <source>
        <dbReference type="ARBA" id="ARBA00022827"/>
    </source>
</evidence>
<evidence type="ECO:0000313" key="8">
    <source>
        <dbReference type="EMBL" id="RRR69190.1"/>
    </source>
</evidence>
<dbReference type="GO" id="GO:0050660">
    <property type="term" value="F:flavin adenine dinucleotide binding"/>
    <property type="evidence" value="ECO:0007669"/>
    <property type="project" value="TreeGrafter"/>
</dbReference>
<organism evidence="8 9">
    <name type="scientific">Candidatus Viridilinea halotolerans</name>
    <dbReference type="NCBI Taxonomy" id="2491704"/>
    <lineage>
        <taxon>Bacteria</taxon>
        <taxon>Bacillati</taxon>
        <taxon>Chloroflexota</taxon>
        <taxon>Chloroflexia</taxon>
        <taxon>Chloroflexales</taxon>
        <taxon>Chloroflexineae</taxon>
        <taxon>Oscillochloridaceae</taxon>
        <taxon>Candidatus Viridilinea</taxon>
    </lineage>
</organism>
<evidence type="ECO:0000259" key="6">
    <source>
        <dbReference type="Pfam" id="PF02852"/>
    </source>
</evidence>
<dbReference type="AlphaFoldDB" id="A0A426TV25"/>
<keyword evidence="4" id="KW-0547">Nucleotide-binding</keyword>
<sequence>MNNSFHTIIIGAGSGGLTVAVGLAKLGKPVAVIEALHVGGDCTNVGCVPSKTLIHQAEERGATDPSGVMAEVRRKRDALRAKETHEFGAVKNLRLIFGRARLLNPTQVALTLPEGGERILTAANIVLATGARPRTITIAGLPSERMLTNESVFELPAIPRHLAIIGGGVIGVELAFAFRKLGSQVSMIDMAPRLLTRHLPEAAHAVADSLCAKGVALHFGAGVHAYDAASQTLRIERAGQITALEGVDYVLVAVGRERNVAGLGLEAAGVRFSPRTGIATDSYGRTNVPGVYAIGDVTATSAFTHSANAQGRRVVQRIAFPWLPARAPEPFYPSATFSDPEVATAGMSQEQIAQRYHPELVKRIQVDLVTQTDRGYTDDLAQGAIIVDAMRLTGRILSVTIVGPRASEMITLFTLAIQEGISLYKLYRVVYPYPTFSSGIQKVADAFLRTTLTGLRDELTTYLRYRLARPMAPTALGLRADRTFARQVTDR</sequence>
<dbReference type="PANTHER" id="PTHR43014">
    <property type="entry name" value="MERCURIC REDUCTASE"/>
    <property type="match status" value="1"/>
</dbReference>
<dbReference type="InterPro" id="IPR023753">
    <property type="entry name" value="FAD/NAD-binding_dom"/>
</dbReference>
<proteinExistence type="inferred from homology"/>
<dbReference type="PANTHER" id="PTHR43014:SF2">
    <property type="entry name" value="MERCURIC REDUCTASE"/>
    <property type="match status" value="1"/>
</dbReference>
<feature type="disulfide bond" description="Redox-active" evidence="5">
    <location>
        <begin position="42"/>
        <end position="47"/>
    </location>
</feature>
<dbReference type="SUPFAM" id="SSF51905">
    <property type="entry name" value="FAD/NAD(P)-binding domain"/>
    <property type="match status" value="1"/>
</dbReference>
<keyword evidence="3 4" id="KW-0274">FAD</keyword>
<feature type="binding site" evidence="4">
    <location>
        <begin position="166"/>
        <end position="173"/>
    </location>
    <ligand>
        <name>NAD(+)</name>
        <dbReference type="ChEBI" id="CHEBI:57540"/>
    </ligand>
</feature>
<gene>
    <name evidence="8" type="ORF">EI684_16360</name>
</gene>
<comment type="similarity">
    <text evidence="1">Belongs to the class-I pyridine nucleotide-disulfide oxidoreductase family.</text>
</comment>
<evidence type="ECO:0000256" key="5">
    <source>
        <dbReference type="PIRSR" id="PIRSR000350-4"/>
    </source>
</evidence>
<evidence type="ECO:0000259" key="7">
    <source>
        <dbReference type="Pfam" id="PF07992"/>
    </source>
</evidence>
<name>A0A426TV25_9CHLR</name>